<comment type="subcellular location">
    <subcellularLocation>
        <location evidence="7">Cytoplasm</location>
    </subcellularLocation>
</comment>
<dbReference type="PANTHER" id="PTHR22594:SF5">
    <property type="entry name" value="ASPARTATE--TRNA LIGASE, MITOCHONDRIAL"/>
    <property type="match status" value="1"/>
</dbReference>
<dbReference type="Pfam" id="PF00152">
    <property type="entry name" value="tRNA-synt_2"/>
    <property type="match status" value="1"/>
</dbReference>
<evidence type="ECO:0000313" key="9">
    <source>
        <dbReference type="EMBL" id="RDB56166.1"/>
    </source>
</evidence>
<dbReference type="InterPro" id="IPR004364">
    <property type="entry name" value="Aa-tRNA-synt_II"/>
</dbReference>
<evidence type="ECO:0000313" key="10">
    <source>
        <dbReference type="Proteomes" id="UP000253792"/>
    </source>
</evidence>
<keyword evidence="5 7" id="KW-0648">Protein biosynthesis</keyword>
<dbReference type="InterPro" id="IPR047090">
    <property type="entry name" value="AspRS_core"/>
</dbReference>
<dbReference type="InterPro" id="IPR004524">
    <property type="entry name" value="Asp-tRNA-ligase_1"/>
</dbReference>
<dbReference type="AlphaFoldDB" id="A0A369LD68"/>
<organism evidence="9 10">
    <name type="scientific">Senegalimassilia anaerobia</name>
    <dbReference type="NCBI Taxonomy" id="1473216"/>
    <lineage>
        <taxon>Bacteria</taxon>
        <taxon>Bacillati</taxon>
        <taxon>Actinomycetota</taxon>
        <taxon>Coriobacteriia</taxon>
        <taxon>Coriobacteriales</taxon>
        <taxon>Coriobacteriaceae</taxon>
        <taxon>Senegalimassilia</taxon>
    </lineage>
</organism>
<dbReference type="PROSITE" id="PS50862">
    <property type="entry name" value="AA_TRNA_LIGASE_II"/>
    <property type="match status" value="1"/>
</dbReference>
<keyword evidence="10" id="KW-1185">Reference proteome</keyword>
<evidence type="ECO:0000256" key="6">
    <source>
        <dbReference type="ARBA" id="ARBA00023146"/>
    </source>
</evidence>
<feature type="binding site" evidence="7">
    <location>
        <position position="184"/>
    </location>
    <ligand>
        <name>L-aspartate</name>
        <dbReference type="ChEBI" id="CHEBI:29991"/>
    </ligand>
</feature>
<dbReference type="InterPro" id="IPR004115">
    <property type="entry name" value="GAD-like_sf"/>
</dbReference>
<dbReference type="Pfam" id="PF01336">
    <property type="entry name" value="tRNA_anti-codon"/>
    <property type="match status" value="1"/>
</dbReference>
<dbReference type="GO" id="GO:0050560">
    <property type="term" value="F:aspartate-tRNA(Asn) ligase activity"/>
    <property type="evidence" value="ECO:0007669"/>
    <property type="project" value="UniProtKB-EC"/>
</dbReference>
<dbReference type="SUPFAM" id="SSF50249">
    <property type="entry name" value="Nucleic acid-binding proteins"/>
    <property type="match status" value="1"/>
</dbReference>
<dbReference type="PANTHER" id="PTHR22594">
    <property type="entry name" value="ASPARTYL/LYSYL-TRNA SYNTHETASE"/>
    <property type="match status" value="1"/>
</dbReference>
<dbReference type="GO" id="GO:0005737">
    <property type="term" value="C:cytoplasm"/>
    <property type="evidence" value="ECO:0007669"/>
    <property type="project" value="UniProtKB-SubCell"/>
</dbReference>
<dbReference type="NCBIfam" id="TIGR00459">
    <property type="entry name" value="aspS_bact"/>
    <property type="match status" value="1"/>
</dbReference>
<evidence type="ECO:0000256" key="2">
    <source>
        <dbReference type="ARBA" id="ARBA00022598"/>
    </source>
</evidence>
<dbReference type="GO" id="GO:0006422">
    <property type="term" value="P:aspartyl-tRNA aminoacylation"/>
    <property type="evidence" value="ECO:0007669"/>
    <property type="project" value="UniProtKB-UniRule"/>
</dbReference>
<dbReference type="GO" id="GO:0005524">
    <property type="term" value="F:ATP binding"/>
    <property type="evidence" value="ECO:0007669"/>
    <property type="project" value="UniProtKB-UniRule"/>
</dbReference>
<evidence type="ECO:0000256" key="5">
    <source>
        <dbReference type="ARBA" id="ARBA00022917"/>
    </source>
</evidence>
<feature type="binding site" evidence="7">
    <location>
        <begin position="545"/>
        <end position="548"/>
    </location>
    <ligand>
        <name>ATP</name>
        <dbReference type="ChEBI" id="CHEBI:30616"/>
    </ligand>
</feature>
<dbReference type="InterPro" id="IPR012340">
    <property type="entry name" value="NA-bd_OB-fold"/>
</dbReference>
<dbReference type="Gene3D" id="2.40.50.140">
    <property type="entry name" value="Nucleic acid-binding proteins"/>
    <property type="match status" value="1"/>
</dbReference>
<proteinExistence type="inferred from homology"/>
<feature type="binding site" evidence="7">
    <location>
        <position position="230"/>
    </location>
    <ligand>
        <name>L-aspartate</name>
        <dbReference type="ChEBI" id="CHEBI:29991"/>
    </ligand>
</feature>
<gene>
    <name evidence="7" type="primary">aspS</name>
    <name evidence="9" type="ORF">C1880_04600</name>
</gene>
<name>A0A369LD68_9ACTN</name>
<feature type="region of interest" description="Aspartate" evidence="7">
    <location>
        <begin position="208"/>
        <end position="211"/>
    </location>
</feature>
<comment type="catalytic activity">
    <reaction evidence="7">
        <text>tRNA(Asx) + L-aspartate + ATP = L-aspartyl-tRNA(Asx) + AMP + diphosphate</text>
        <dbReference type="Rhea" id="RHEA:18349"/>
        <dbReference type="Rhea" id="RHEA-COMP:9710"/>
        <dbReference type="Rhea" id="RHEA-COMP:9711"/>
        <dbReference type="ChEBI" id="CHEBI:29991"/>
        <dbReference type="ChEBI" id="CHEBI:30616"/>
        <dbReference type="ChEBI" id="CHEBI:33019"/>
        <dbReference type="ChEBI" id="CHEBI:78442"/>
        <dbReference type="ChEBI" id="CHEBI:78516"/>
        <dbReference type="ChEBI" id="CHEBI:456215"/>
        <dbReference type="EC" id="6.1.1.23"/>
    </reaction>
</comment>
<dbReference type="Proteomes" id="UP000253792">
    <property type="component" value="Unassembled WGS sequence"/>
</dbReference>
<dbReference type="GO" id="GO:0004815">
    <property type="term" value="F:aspartate-tRNA ligase activity"/>
    <property type="evidence" value="ECO:0007669"/>
    <property type="project" value="UniProtKB-UniRule"/>
</dbReference>
<feature type="binding site" evidence="7">
    <location>
        <position position="459"/>
    </location>
    <ligand>
        <name>L-aspartate</name>
        <dbReference type="ChEBI" id="CHEBI:29991"/>
    </ligand>
</feature>
<dbReference type="InterPro" id="IPR047089">
    <property type="entry name" value="Asp-tRNA-ligase_1_N"/>
</dbReference>
<evidence type="ECO:0000256" key="4">
    <source>
        <dbReference type="ARBA" id="ARBA00022840"/>
    </source>
</evidence>
<dbReference type="SUPFAM" id="SSF55261">
    <property type="entry name" value="GAD domain-like"/>
    <property type="match status" value="1"/>
</dbReference>
<keyword evidence="7" id="KW-0963">Cytoplasm</keyword>
<dbReference type="EMBL" id="PPTP01000003">
    <property type="protein sequence ID" value="RDB56166.1"/>
    <property type="molecule type" value="Genomic_DNA"/>
</dbReference>
<dbReference type="Gene3D" id="3.30.930.10">
    <property type="entry name" value="Bira Bifunctional Protein, Domain 2"/>
    <property type="match status" value="1"/>
</dbReference>
<comment type="caution">
    <text evidence="9">The sequence shown here is derived from an EMBL/GenBank/DDBJ whole genome shotgun (WGS) entry which is preliminary data.</text>
</comment>
<evidence type="ECO:0000259" key="8">
    <source>
        <dbReference type="PROSITE" id="PS50862"/>
    </source>
</evidence>
<keyword evidence="6 7" id="KW-0030">Aminoacyl-tRNA synthetase</keyword>
<dbReference type="HAMAP" id="MF_00044">
    <property type="entry name" value="Asp_tRNA_synth_type1"/>
    <property type="match status" value="1"/>
</dbReference>
<comment type="function">
    <text evidence="7">Aspartyl-tRNA synthetase with relaxed tRNA specificity since it is able to aspartylate not only its cognate tRNA(Asp) but also tRNA(Asn). Reaction proceeds in two steps: L-aspartate is first activated by ATP to form Asp-AMP and then transferred to the acceptor end of tRNA(Asp/Asn).</text>
</comment>
<dbReference type="InterPro" id="IPR006195">
    <property type="entry name" value="aa-tRNA-synth_II"/>
</dbReference>
<dbReference type="InterPro" id="IPR045864">
    <property type="entry name" value="aa-tRNA-synth_II/BPL/LPL"/>
</dbReference>
<dbReference type="STRING" id="1034345.GCA_000236865_00472"/>
<comment type="similarity">
    <text evidence="1 7">Belongs to the class-II aminoacyl-tRNA synthetase family. Type 1 subfamily.</text>
</comment>
<feature type="domain" description="Aminoacyl-transfer RNA synthetases class-II family profile" evidence="8">
    <location>
        <begin position="151"/>
        <end position="566"/>
    </location>
</feature>
<feature type="binding site" evidence="7">
    <location>
        <position position="493"/>
    </location>
    <ligand>
        <name>ATP</name>
        <dbReference type="ChEBI" id="CHEBI:30616"/>
    </ligand>
</feature>
<accession>A0A369LD68</accession>
<dbReference type="EC" id="6.1.1.23" evidence="7"/>
<dbReference type="InterPro" id="IPR004365">
    <property type="entry name" value="NA-bd_OB_tRNA"/>
</dbReference>
<feature type="binding site" evidence="7">
    <location>
        <begin position="230"/>
        <end position="232"/>
    </location>
    <ligand>
        <name>ATP</name>
        <dbReference type="ChEBI" id="CHEBI:30616"/>
    </ligand>
</feature>
<evidence type="ECO:0000256" key="3">
    <source>
        <dbReference type="ARBA" id="ARBA00022741"/>
    </source>
</evidence>
<dbReference type="SUPFAM" id="SSF55681">
    <property type="entry name" value="Class II aaRS and biotin synthetases"/>
    <property type="match status" value="1"/>
</dbReference>
<sequence length="595" mass="66293">MTDYINEFCMHDATCGELRKSDVGREVTLCGWAWHNRDHGGLIFCDLRDRTGYTQVVVDPDCVPEEDFHKAEHLGREYALQITGTVRDRGADAVNPNMATGEIEVLASKVNVLNESVTPPFSIEDGIETDETTRMKWRYMDLRRPEMYQSLRLRHTVAQAMRAALNERGFIEVETPILANSTPEGARDYLVPSRPNPGKFYALPQSPQQFKQMLMVGGVERYYQIARCFRDEDLRADRQPEFTQVDIEMSFVQETDVMDLMEGVFKEVLAAAGVQHEFPLQRMPWKEAMDRFGCDRPDVRFGMELVELTDIVRGCGFGVFSKAVEAGNVVKCINAKGAGNWSRGDIEKLADVAAANGAKGMAWIAYTDADAELAGKSPIIKFLGDEVHGAIKQAAGVEPGDLLLFAADTYDTASAVLSALRLHMAEALNIPREGHALLWVVDFPMFKYDEEEKKYAAEHHPFTMIPEADWDKIETDPLACSSYSYDIVMDGFEMGGGSIRIHNAELQKRVLRRLGVEDEQMEEKFGHLIHALELGAPPHGGIALGLDRLVMLLAGKQSIRDVIAFPKTSSASDPMTGAPNAVTGRQLKEVSLRLL</sequence>
<dbReference type="InterPro" id="IPR002312">
    <property type="entry name" value="Asp/Asn-tRNA-synth_IIb"/>
</dbReference>
<dbReference type="OrthoDB" id="9802326at2"/>
<reference evidence="9 10" key="1">
    <citation type="journal article" date="2018" name="Elife">
        <title>Discovery and characterization of a prevalent human gut bacterial enzyme sufficient for the inactivation of a family of plant toxins.</title>
        <authorList>
            <person name="Koppel N."/>
            <person name="Bisanz J.E."/>
            <person name="Pandelia M.E."/>
            <person name="Turnbaugh P.J."/>
            <person name="Balskus E.P."/>
        </authorList>
    </citation>
    <scope>NUCLEOTIDE SEQUENCE [LARGE SCALE GENOMIC DNA]</scope>
    <source>
        <strain evidence="10">anaerobia AP69FAA</strain>
    </source>
</reference>
<feature type="binding site" evidence="7">
    <location>
        <position position="239"/>
    </location>
    <ligand>
        <name>ATP</name>
        <dbReference type="ChEBI" id="CHEBI:30616"/>
    </ligand>
</feature>
<dbReference type="Pfam" id="PF02938">
    <property type="entry name" value="GAD"/>
    <property type="match status" value="1"/>
</dbReference>
<protein>
    <recommendedName>
        <fullName evidence="7">Aspartate--tRNA(Asp/Asn) ligase</fullName>
        <ecNumber evidence="7">6.1.1.23</ecNumber>
    </recommendedName>
    <alternativeName>
        <fullName evidence="7">Aspartyl-tRNA synthetase</fullName>
        <shortName evidence="7">AspRS</shortName>
    </alternativeName>
    <alternativeName>
        <fullName evidence="7">Non-discriminating aspartyl-tRNA synthetase</fullName>
        <shortName evidence="7">ND-AspRS</shortName>
    </alternativeName>
</protein>
<dbReference type="NCBIfam" id="NF001750">
    <property type="entry name" value="PRK00476.1"/>
    <property type="match status" value="1"/>
</dbReference>
<dbReference type="PRINTS" id="PR01042">
    <property type="entry name" value="TRNASYNTHASP"/>
</dbReference>
<feature type="site" description="Important for tRNA non-discrimination" evidence="7">
    <location>
        <position position="39"/>
    </location>
</feature>
<dbReference type="GO" id="GO:0003676">
    <property type="term" value="F:nucleic acid binding"/>
    <property type="evidence" value="ECO:0007669"/>
    <property type="project" value="InterPro"/>
</dbReference>
<keyword evidence="2 7" id="KW-0436">Ligase</keyword>
<keyword evidence="3 7" id="KW-0547">Nucleotide-binding</keyword>
<dbReference type="InterPro" id="IPR029351">
    <property type="entry name" value="GAD_dom"/>
</dbReference>
<dbReference type="CDD" id="cd00777">
    <property type="entry name" value="AspRS_core"/>
    <property type="match status" value="1"/>
</dbReference>
<comment type="caution">
    <text evidence="7">Lacks conserved residue(s) required for the propagation of feature annotation.</text>
</comment>
<comment type="subunit">
    <text evidence="7">Homodimer.</text>
</comment>
<dbReference type="Gene3D" id="3.30.1360.30">
    <property type="entry name" value="GAD-like domain"/>
    <property type="match status" value="1"/>
</dbReference>
<keyword evidence="4 7" id="KW-0067">ATP-binding</keyword>
<evidence type="ECO:0000256" key="7">
    <source>
        <dbReference type="HAMAP-Rule" id="MF_00044"/>
    </source>
</evidence>
<dbReference type="RefSeq" id="WP_114620465.1">
    <property type="nucleotide sequence ID" value="NZ_DBEZZD010000096.1"/>
</dbReference>
<feature type="binding site" evidence="7">
    <location>
        <position position="500"/>
    </location>
    <ligand>
        <name>L-aspartate</name>
        <dbReference type="ChEBI" id="CHEBI:29991"/>
    </ligand>
</feature>
<dbReference type="CDD" id="cd04317">
    <property type="entry name" value="EcAspRS_like_N"/>
    <property type="match status" value="1"/>
</dbReference>
<evidence type="ECO:0000256" key="1">
    <source>
        <dbReference type="ARBA" id="ARBA00006303"/>
    </source>
</evidence>